<dbReference type="Proteomes" id="UP000654345">
    <property type="component" value="Unassembled WGS sequence"/>
</dbReference>
<dbReference type="PANTHER" id="PTHR47691:SF3">
    <property type="entry name" value="HTH-TYPE TRANSCRIPTIONAL REGULATOR RV0890C-RELATED"/>
    <property type="match status" value="1"/>
</dbReference>
<name>A0ABQ3V710_9CHLR</name>
<comment type="caution">
    <text evidence="1">The sequence shown here is derived from an EMBL/GenBank/DDBJ whole genome shotgun (WGS) entry which is preliminary data.</text>
</comment>
<proteinExistence type="predicted"/>
<sequence length="204" mass="23223">MRFYMLKLVQEYAQEQLRRTGKEATYRWRHVEYVTRLVERAITPGSRHEWIEPEQPNLRAALHWAYEQRKARAGLRLVAACGAYWIRRGQMREGDLWLSKILELDSQVAKEDKAPTSVRLAALYCAGRIARHLGQPERSAAIAREALLLGKRTDEQVGMSNALALLGHLAQARDNLEEAASYFEQSYQCARLGGTGDDGVVLQE</sequence>
<protein>
    <recommendedName>
        <fullName evidence="3">MalT-like TPR region domain-containing protein</fullName>
    </recommendedName>
</protein>
<evidence type="ECO:0008006" key="3">
    <source>
        <dbReference type="Google" id="ProtNLM"/>
    </source>
</evidence>
<evidence type="ECO:0000313" key="1">
    <source>
        <dbReference type="EMBL" id="GHO60410.1"/>
    </source>
</evidence>
<evidence type="ECO:0000313" key="2">
    <source>
        <dbReference type="Proteomes" id="UP000654345"/>
    </source>
</evidence>
<dbReference type="InterPro" id="IPR011990">
    <property type="entry name" value="TPR-like_helical_dom_sf"/>
</dbReference>
<dbReference type="EMBL" id="BNJG01000005">
    <property type="protein sequence ID" value="GHO60410.1"/>
    <property type="molecule type" value="Genomic_DNA"/>
</dbReference>
<gene>
    <name evidence="1" type="ORF">KSB_88850</name>
</gene>
<reference evidence="1 2" key="1">
    <citation type="journal article" date="2021" name="Int. J. Syst. Evol. Microbiol.">
        <title>Reticulibacter mediterranei gen. nov., sp. nov., within the new family Reticulibacteraceae fam. nov., and Ktedonospora formicarum gen. nov., sp. nov., Ktedonobacter robiniae sp. nov., Dictyobacter formicarum sp. nov. and Dictyobacter arantiisoli sp. nov., belonging to the class Ktedonobacteria.</title>
        <authorList>
            <person name="Yabe S."/>
            <person name="Zheng Y."/>
            <person name="Wang C.M."/>
            <person name="Sakai Y."/>
            <person name="Abe K."/>
            <person name="Yokota A."/>
            <person name="Donadio S."/>
            <person name="Cavaletti L."/>
            <person name="Monciardini P."/>
        </authorList>
    </citation>
    <scope>NUCLEOTIDE SEQUENCE [LARGE SCALE GENOMIC DNA]</scope>
    <source>
        <strain evidence="1 2">SOSP1-30</strain>
    </source>
</reference>
<dbReference type="Gene3D" id="1.25.40.10">
    <property type="entry name" value="Tetratricopeptide repeat domain"/>
    <property type="match status" value="1"/>
</dbReference>
<dbReference type="PANTHER" id="PTHR47691">
    <property type="entry name" value="REGULATOR-RELATED"/>
    <property type="match status" value="1"/>
</dbReference>
<dbReference type="SUPFAM" id="SSF48452">
    <property type="entry name" value="TPR-like"/>
    <property type="match status" value="1"/>
</dbReference>
<organism evidence="1 2">
    <name type="scientific">Ktedonobacter robiniae</name>
    <dbReference type="NCBI Taxonomy" id="2778365"/>
    <lineage>
        <taxon>Bacteria</taxon>
        <taxon>Bacillati</taxon>
        <taxon>Chloroflexota</taxon>
        <taxon>Ktedonobacteria</taxon>
        <taxon>Ktedonobacterales</taxon>
        <taxon>Ktedonobacteraceae</taxon>
        <taxon>Ktedonobacter</taxon>
    </lineage>
</organism>
<keyword evidence="2" id="KW-1185">Reference proteome</keyword>
<accession>A0ABQ3V710</accession>